<dbReference type="InterPro" id="IPR050500">
    <property type="entry name" value="Phos_Acetyltrans/Butyryltrans"/>
</dbReference>
<evidence type="ECO:0000313" key="10">
    <source>
        <dbReference type="EMBL" id="PWG64541.1"/>
    </source>
</evidence>
<dbReference type="EMBL" id="QFFI01000005">
    <property type="protein sequence ID" value="PWG64541.1"/>
    <property type="molecule type" value="Genomic_DNA"/>
</dbReference>
<keyword evidence="6 10" id="KW-0808">Transferase</keyword>
<dbReference type="InterPro" id="IPR004614">
    <property type="entry name" value="P_AcTrfase"/>
</dbReference>
<dbReference type="Proteomes" id="UP000245474">
    <property type="component" value="Unassembled WGS sequence"/>
</dbReference>
<evidence type="ECO:0000259" key="9">
    <source>
        <dbReference type="Pfam" id="PF01515"/>
    </source>
</evidence>
<comment type="pathway">
    <text evidence="2">Metabolic intermediate biosynthesis; acetyl-CoA biosynthesis; acetyl-CoA from acetate: step 2/2.</text>
</comment>
<proteinExistence type="inferred from homology"/>
<dbReference type="OrthoDB" id="9808984at2"/>
<dbReference type="Gene3D" id="3.40.50.10750">
    <property type="entry name" value="Isocitrate/Isopropylmalate dehydrogenase-like"/>
    <property type="match status" value="1"/>
</dbReference>
<dbReference type="GO" id="GO:0008959">
    <property type="term" value="F:phosphate acetyltransferase activity"/>
    <property type="evidence" value="ECO:0007669"/>
    <property type="project" value="UniProtKB-EC"/>
</dbReference>
<dbReference type="NCBIfam" id="TIGR00651">
    <property type="entry name" value="pta"/>
    <property type="match status" value="1"/>
</dbReference>
<dbReference type="AlphaFoldDB" id="A0A2U2N5R4"/>
<evidence type="ECO:0000313" key="11">
    <source>
        <dbReference type="Proteomes" id="UP000245474"/>
    </source>
</evidence>
<dbReference type="InterPro" id="IPR002505">
    <property type="entry name" value="PTA_PTB"/>
</dbReference>
<evidence type="ECO:0000256" key="1">
    <source>
        <dbReference type="ARBA" id="ARBA00000705"/>
    </source>
</evidence>
<name>A0A2U2N5R4_9GAMM</name>
<protein>
    <recommendedName>
        <fullName evidence="5">Phosphate acetyltransferase</fullName>
        <ecNumber evidence="4">2.3.1.8</ecNumber>
    </recommendedName>
    <alternativeName>
        <fullName evidence="8">Phosphotransacetylase</fullName>
    </alternativeName>
</protein>
<evidence type="ECO:0000256" key="7">
    <source>
        <dbReference type="ARBA" id="ARBA00023315"/>
    </source>
</evidence>
<dbReference type="InterPro" id="IPR042113">
    <property type="entry name" value="P_AcTrfase_dom1"/>
</dbReference>
<dbReference type="EC" id="2.3.1.8" evidence="4"/>
<feature type="domain" description="Phosphate acetyl/butaryl transferase" evidence="9">
    <location>
        <begin position="3"/>
        <end position="326"/>
    </location>
</feature>
<dbReference type="PANTHER" id="PTHR43356:SF3">
    <property type="entry name" value="PHOSPHATE ACETYLTRANSFERASE"/>
    <property type="match status" value="1"/>
</dbReference>
<dbReference type="InterPro" id="IPR012147">
    <property type="entry name" value="P_Ac_Bu_trans"/>
</dbReference>
<dbReference type="InterPro" id="IPR042112">
    <property type="entry name" value="P_AcTrfase_dom2"/>
</dbReference>
<reference evidence="10 11" key="1">
    <citation type="submission" date="2018-05" db="EMBL/GenBank/DDBJ databases">
        <title>Spiribacter halobius sp. nov., a moderately halophilic bacterium isolated from marine solar saltern.</title>
        <authorList>
            <person name="Zheng W.-S."/>
            <person name="Lu D.-C."/>
            <person name="Du Z.-J."/>
        </authorList>
    </citation>
    <scope>NUCLEOTIDE SEQUENCE [LARGE SCALE GENOMIC DNA]</scope>
    <source>
        <strain evidence="10 11">E85</strain>
    </source>
</reference>
<evidence type="ECO:0000256" key="3">
    <source>
        <dbReference type="ARBA" id="ARBA00005656"/>
    </source>
</evidence>
<comment type="caution">
    <text evidence="10">The sequence shown here is derived from an EMBL/GenBank/DDBJ whole genome shotgun (WGS) entry which is preliminary data.</text>
</comment>
<dbReference type="NCBIfam" id="NF007233">
    <property type="entry name" value="PRK09653.1"/>
    <property type="match status" value="1"/>
</dbReference>
<dbReference type="PANTHER" id="PTHR43356">
    <property type="entry name" value="PHOSPHATE ACETYLTRANSFERASE"/>
    <property type="match status" value="1"/>
</dbReference>
<organism evidence="10 11">
    <name type="scientific">Sediminicurvatus halobius</name>
    <dbReference type="NCBI Taxonomy" id="2182432"/>
    <lineage>
        <taxon>Bacteria</taxon>
        <taxon>Pseudomonadati</taxon>
        <taxon>Pseudomonadota</taxon>
        <taxon>Gammaproteobacteria</taxon>
        <taxon>Chromatiales</taxon>
        <taxon>Ectothiorhodospiraceae</taxon>
        <taxon>Sediminicurvatus</taxon>
    </lineage>
</organism>
<keyword evidence="7" id="KW-0012">Acyltransferase</keyword>
<dbReference type="SUPFAM" id="SSF53659">
    <property type="entry name" value="Isocitrate/Isopropylmalate dehydrogenase-like"/>
    <property type="match status" value="1"/>
</dbReference>
<dbReference type="Pfam" id="PF01515">
    <property type="entry name" value="PTA_PTB"/>
    <property type="match status" value="1"/>
</dbReference>
<gene>
    <name evidence="10" type="primary">pta</name>
    <name evidence="10" type="ORF">DEM34_04225</name>
</gene>
<accession>A0A2U2N5R4</accession>
<evidence type="ECO:0000256" key="2">
    <source>
        <dbReference type="ARBA" id="ARBA00004989"/>
    </source>
</evidence>
<sequence>MKIFERLEERARARPMRIVLSEGEDERVLRGARMAVDAGVARVTVLGDADAIAQTAEEAGVDPRGIEIIDPVRSERRERYASALQELRRHKGVSLEQAREAAGQPLYFAPLMVRLGDADGCVGGAVQSTADTVRAALQIIGTAEGVKLVSSFFLMMFCEPYHERKGGLIFADCGLVVDPDATELAHIATASAESARALLDEEPRVAMLSFSTHHSADHPLADKVARAAEHVRELNPALKVDGELQLDACLVPEVAERKAPGSVVAGNANVLVFPNLDAGNIGYKLTERLGHAKAIGPVLQGLRQPANDLSRGCAAEDVYRMIVVTVIQAQAQVQAQARQA</sequence>
<comment type="catalytic activity">
    <reaction evidence="1">
        <text>acetyl-CoA + phosphate = acetyl phosphate + CoA</text>
        <dbReference type="Rhea" id="RHEA:19521"/>
        <dbReference type="ChEBI" id="CHEBI:22191"/>
        <dbReference type="ChEBI" id="CHEBI:43474"/>
        <dbReference type="ChEBI" id="CHEBI:57287"/>
        <dbReference type="ChEBI" id="CHEBI:57288"/>
        <dbReference type="EC" id="2.3.1.8"/>
    </reaction>
</comment>
<evidence type="ECO:0000256" key="4">
    <source>
        <dbReference type="ARBA" id="ARBA00012707"/>
    </source>
</evidence>
<dbReference type="RefSeq" id="WP_109676598.1">
    <property type="nucleotide sequence ID" value="NZ_CP086615.1"/>
</dbReference>
<keyword evidence="11" id="KW-1185">Reference proteome</keyword>
<evidence type="ECO:0000256" key="5">
    <source>
        <dbReference type="ARBA" id="ARBA00021528"/>
    </source>
</evidence>
<evidence type="ECO:0000256" key="6">
    <source>
        <dbReference type="ARBA" id="ARBA00022679"/>
    </source>
</evidence>
<evidence type="ECO:0000256" key="8">
    <source>
        <dbReference type="ARBA" id="ARBA00031108"/>
    </source>
</evidence>
<comment type="similarity">
    <text evidence="3">Belongs to the phosphate acetyltransferase and butyryltransferase family.</text>
</comment>
<dbReference type="Gene3D" id="3.40.50.10950">
    <property type="match status" value="1"/>
</dbReference>
<dbReference type="PIRSF" id="PIRSF000428">
    <property type="entry name" value="P_Ac_trans"/>
    <property type="match status" value="1"/>
</dbReference>